<accession>A0A0F8YVJ9</accession>
<feature type="non-terminal residue" evidence="2">
    <location>
        <position position="42"/>
    </location>
</feature>
<dbReference type="EMBL" id="LAZR01064140">
    <property type="protein sequence ID" value="KKK58114.1"/>
    <property type="molecule type" value="Genomic_DNA"/>
</dbReference>
<comment type="caution">
    <text evidence="2">The sequence shown here is derived from an EMBL/GenBank/DDBJ whole genome shotgun (WGS) entry which is preliminary data.</text>
</comment>
<evidence type="ECO:0000256" key="1">
    <source>
        <dbReference type="SAM" id="MobiDB-lite"/>
    </source>
</evidence>
<name>A0A0F8YVJ9_9ZZZZ</name>
<gene>
    <name evidence="2" type="ORF">LCGC14_3047710</name>
</gene>
<organism evidence="2">
    <name type="scientific">marine sediment metagenome</name>
    <dbReference type="NCBI Taxonomy" id="412755"/>
    <lineage>
        <taxon>unclassified sequences</taxon>
        <taxon>metagenomes</taxon>
        <taxon>ecological metagenomes</taxon>
    </lineage>
</organism>
<feature type="region of interest" description="Disordered" evidence="1">
    <location>
        <begin position="1"/>
        <end position="42"/>
    </location>
</feature>
<feature type="compositionally biased region" description="Basic and acidic residues" evidence="1">
    <location>
        <begin position="13"/>
        <end position="25"/>
    </location>
</feature>
<evidence type="ECO:0000313" key="2">
    <source>
        <dbReference type="EMBL" id="KKK58114.1"/>
    </source>
</evidence>
<protein>
    <submittedName>
        <fullName evidence="2">Uncharacterized protein</fullName>
    </submittedName>
</protein>
<dbReference type="AlphaFoldDB" id="A0A0F8YVJ9"/>
<sequence>MLNSRQNSVTDDVEPRKAEPVKDPLGKLMVKKGNPHRQLWQD</sequence>
<proteinExistence type="predicted"/>
<feature type="compositionally biased region" description="Polar residues" evidence="1">
    <location>
        <begin position="1"/>
        <end position="10"/>
    </location>
</feature>
<reference evidence="2" key="1">
    <citation type="journal article" date="2015" name="Nature">
        <title>Complex archaea that bridge the gap between prokaryotes and eukaryotes.</title>
        <authorList>
            <person name="Spang A."/>
            <person name="Saw J.H."/>
            <person name="Jorgensen S.L."/>
            <person name="Zaremba-Niedzwiedzka K."/>
            <person name="Martijn J."/>
            <person name="Lind A.E."/>
            <person name="van Eijk R."/>
            <person name="Schleper C."/>
            <person name="Guy L."/>
            <person name="Ettema T.J."/>
        </authorList>
    </citation>
    <scope>NUCLEOTIDE SEQUENCE</scope>
</reference>